<dbReference type="Gene3D" id="3.30.70.1060">
    <property type="entry name" value="Dimeric alpha+beta barrel"/>
    <property type="match status" value="1"/>
</dbReference>
<comment type="similarity">
    <text evidence="1">Belongs to the YciI family.</text>
</comment>
<gene>
    <name evidence="3" type="ORF">GEMMAAP_15980</name>
</gene>
<reference evidence="3 4" key="1">
    <citation type="journal article" date="2014" name="Proc. Natl. Acad. Sci. U.S.A.">
        <title>Functional type 2 photosynthetic reaction centers found in the rare bacterial phylum Gemmatimonadetes.</title>
        <authorList>
            <person name="Zeng Y."/>
            <person name="Feng F."/>
            <person name="Medova H."/>
            <person name="Dean J."/>
            <person name="Koblizek M."/>
        </authorList>
    </citation>
    <scope>NUCLEOTIDE SEQUENCE [LARGE SCALE GENOMIC DNA]</scope>
    <source>
        <strain evidence="3 4">AP64</strain>
    </source>
</reference>
<sequence length="119" mass="12768">MSMFMLLLSDNPSDYAELSPAELQAIVARYSAWAQELGAQGKLRGGEKLRDEGGKIVRREGGALVVRDGPYAELREIVSGYFLIDAADYDEAVAIARSCPHADSSGHIAVREIEVTGGA</sequence>
<accession>A0A143BLH0</accession>
<feature type="domain" description="YCII-related" evidence="2">
    <location>
        <begin position="4"/>
        <end position="113"/>
    </location>
</feature>
<dbReference type="InterPro" id="IPR005545">
    <property type="entry name" value="YCII"/>
</dbReference>
<reference evidence="3 4" key="2">
    <citation type="journal article" date="2016" name="Environ. Microbiol. Rep.">
        <title>Metagenomic evidence for the presence of phototrophic Gemmatimonadetes bacteria in diverse environments.</title>
        <authorList>
            <person name="Zeng Y."/>
            <person name="Baumbach J."/>
            <person name="Barbosa E.G."/>
            <person name="Azevedo V."/>
            <person name="Zhang C."/>
            <person name="Koblizek M."/>
        </authorList>
    </citation>
    <scope>NUCLEOTIDE SEQUENCE [LARGE SCALE GENOMIC DNA]</scope>
    <source>
        <strain evidence="3 4">AP64</strain>
    </source>
</reference>
<dbReference type="KEGG" id="gph:GEMMAAP_15980"/>
<dbReference type="Pfam" id="PF03795">
    <property type="entry name" value="YCII"/>
    <property type="match status" value="1"/>
</dbReference>
<name>A0A143BLH0_9BACT</name>
<organism evidence="3 4">
    <name type="scientific">Gemmatimonas phototrophica</name>
    <dbReference type="NCBI Taxonomy" id="1379270"/>
    <lineage>
        <taxon>Bacteria</taxon>
        <taxon>Pseudomonadati</taxon>
        <taxon>Gemmatimonadota</taxon>
        <taxon>Gemmatimonadia</taxon>
        <taxon>Gemmatimonadales</taxon>
        <taxon>Gemmatimonadaceae</taxon>
        <taxon>Gemmatimonas</taxon>
    </lineage>
</organism>
<dbReference type="RefSeq" id="WP_026848393.1">
    <property type="nucleotide sequence ID" value="NZ_CP011454.1"/>
</dbReference>
<dbReference type="PANTHER" id="PTHR35174:SF3">
    <property type="entry name" value="BLL7171 PROTEIN"/>
    <property type="match status" value="1"/>
</dbReference>
<evidence type="ECO:0000259" key="2">
    <source>
        <dbReference type="Pfam" id="PF03795"/>
    </source>
</evidence>
<dbReference type="AlphaFoldDB" id="A0A143BLH0"/>
<protein>
    <submittedName>
        <fullName evidence="3">Transcription initiation protein</fullName>
    </submittedName>
</protein>
<evidence type="ECO:0000313" key="3">
    <source>
        <dbReference type="EMBL" id="AMW05887.1"/>
    </source>
</evidence>
<dbReference type="eggNOG" id="COG3795">
    <property type="taxonomic scope" value="Bacteria"/>
</dbReference>
<dbReference type="PANTHER" id="PTHR35174">
    <property type="entry name" value="BLL7171 PROTEIN-RELATED"/>
    <property type="match status" value="1"/>
</dbReference>
<proteinExistence type="inferred from homology"/>
<dbReference type="Proteomes" id="UP000076404">
    <property type="component" value="Chromosome"/>
</dbReference>
<dbReference type="SUPFAM" id="SSF54909">
    <property type="entry name" value="Dimeric alpha+beta barrel"/>
    <property type="match status" value="1"/>
</dbReference>
<evidence type="ECO:0000313" key="4">
    <source>
        <dbReference type="Proteomes" id="UP000076404"/>
    </source>
</evidence>
<dbReference type="EMBL" id="CP011454">
    <property type="protein sequence ID" value="AMW05887.1"/>
    <property type="molecule type" value="Genomic_DNA"/>
</dbReference>
<dbReference type="STRING" id="1379270.GEMMAAP_15980"/>
<keyword evidence="4" id="KW-1185">Reference proteome</keyword>
<evidence type="ECO:0000256" key="1">
    <source>
        <dbReference type="ARBA" id="ARBA00007689"/>
    </source>
</evidence>
<dbReference type="InterPro" id="IPR011008">
    <property type="entry name" value="Dimeric_a/b-barrel"/>
</dbReference>